<organism evidence="1 2">
    <name type="scientific">Helianthus annuus</name>
    <name type="common">Common sunflower</name>
    <dbReference type="NCBI Taxonomy" id="4232"/>
    <lineage>
        <taxon>Eukaryota</taxon>
        <taxon>Viridiplantae</taxon>
        <taxon>Streptophyta</taxon>
        <taxon>Embryophyta</taxon>
        <taxon>Tracheophyta</taxon>
        <taxon>Spermatophyta</taxon>
        <taxon>Magnoliopsida</taxon>
        <taxon>eudicotyledons</taxon>
        <taxon>Gunneridae</taxon>
        <taxon>Pentapetalae</taxon>
        <taxon>asterids</taxon>
        <taxon>campanulids</taxon>
        <taxon>Asterales</taxon>
        <taxon>Asteraceae</taxon>
        <taxon>Asteroideae</taxon>
        <taxon>Heliantheae alliance</taxon>
        <taxon>Heliantheae</taxon>
        <taxon>Helianthus</taxon>
    </lineage>
</organism>
<keyword evidence="2" id="KW-1185">Reference proteome</keyword>
<comment type="caution">
    <text evidence="1">The sequence shown here is derived from an EMBL/GenBank/DDBJ whole genome shotgun (WGS) entry which is preliminary data.</text>
</comment>
<evidence type="ECO:0000313" key="2">
    <source>
        <dbReference type="Proteomes" id="UP000215914"/>
    </source>
</evidence>
<proteinExistence type="predicted"/>
<dbReference type="EMBL" id="MNCJ02000332">
    <property type="protein sequence ID" value="KAF5757094.1"/>
    <property type="molecule type" value="Genomic_DNA"/>
</dbReference>
<dbReference type="Proteomes" id="UP000215914">
    <property type="component" value="Unassembled WGS sequence"/>
</dbReference>
<reference evidence="1" key="2">
    <citation type="submission" date="2020-06" db="EMBL/GenBank/DDBJ databases">
        <title>Helianthus annuus Genome sequencing and assembly Release 2.</title>
        <authorList>
            <person name="Gouzy J."/>
            <person name="Langlade N."/>
            <person name="Munos S."/>
        </authorList>
    </citation>
    <scope>NUCLEOTIDE SEQUENCE</scope>
    <source>
        <tissue evidence="1">Leaves</tissue>
    </source>
</reference>
<evidence type="ECO:0000313" key="1">
    <source>
        <dbReference type="EMBL" id="KAF5757094.1"/>
    </source>
</evidence>
<reference evidence="1" key="1">
    <citation type="journal article" date="2017" name="Nature">
        <title>The sunflower genome provides insights into oil metabolism, flowering and Asterid evolution.</title>
        <authorList>
            <person name="Badouin H."/>
            <person name="Gouzy J."/>
            <person name="Grassa C.J."/>
            <person name="Murat F."/>
            <person name="Staton S.E."/>
            <person name="Cottret L."/>
            <person name="Lelandais-Briere C."/>
            <person name="Owens G.L."/>
            <person name="Carrere S."/>
            <person name="Mayjonade B."/>
            <person name="Legrand L."/>
            <person name="Gill N."/>
            <person name="Kane N.C."/>
            <person name="Bowers J.E."/>
            <person name="Hubner S."/>
            <person name="Bellec A."/>
            <person name="Berard A."/>
            <person name="Berges H."/>
            <person name="Blanchet N."/>
            <person name="Boniface M.C."/>
            <person name="Brunel D."/>
            <person name="Catrice O."/>
            <person name="Chaidir N."/>
            <person name="Claudel C."/>
            <person name="Donnadieu C."/>
            <person name="Faraut T."/>
            <person name="Fievet G."/>
            <person name="Helmstetter N."/>
            <person name="King M."/>
            <person name="Knapp S.J."/>
            <person name="Lai Z."/>
            <person name="Le Paslier M.C."/>
            <person name="Lippi Y."/>
            <person name="Lorenzon L."/>
            <person name="Mandel J.R."/>
            <person name="Marage G."/>
            <person name="Marchand G."/>
            <person name="Marquand E."/>
            <person name="Bret-Mestries E."/>
            <person name="Morien E."/>
            <person name="Nambeesan S."/>
            <person name="Nguyen T."/>
            <person name="Pegot-Espagnet P."/>
            <person name="Pouilly N."/>
            <person name="Raftis F."/>
            <person name="Sallet E."/>
            <person name="Schiex T."/>
            <person name="Thomas J."/>
            <person name="Vandecasteele C."/>
            <person name="Vares D."/>
            <person name="Vear F."/>
            <person name="Vautrin S."/>
            <person name="Crespi M."/>
            <person name="Mangin B."/>
            <person name="Burke J.M."/>
            <person name="Salse J."/>
            <person name="Munos S."/>
            <person name="Vincourt P."/>
            <person name="Rieseberg L.H."/>
            <person name="Langlade N.B."/>
        </authorList>
    </citation>
    <scope>NUCLEOTIDE SEQUENCE</scope>
    <source>
        <tissue evidence="1">Leaves</tissue>
    </source>
</reference>
<sequence>MNLCKSIFTYEIVSKTSRSMCPQVVFSKDQASKEITCSNPDLTQTKVIFCDQTSVRTLV</sequence>
<dbReference type="AlphaFoldDB" id="A0A9K3DKF4"/>
<protein>
    <submittedName>
        <fullName evidence="1">Uncharacterized protein</fullName>
    </submittedName>
</protein>
<gene>
    <name evidence="1" type="ORF">HanXRQr2_Chr17g0822631</name>
</gene>
<accession>A0A9K3DKF4</accession>
<dbReference type="Gramene" id="mRNA:HanXRQr2_Chr17g0822631">
    <property type="protein sequence ID" value="mRNA:HanXRQr2_Chr17g0822631"/>
    <property type="gene ID" value="HanXRQr2_Chr17g0822631"/>
</dbReference>
<name>A0A9K3DKF4_HELAN</name>